<evidence type="ECO:0000256" key="3">
    <source>
        <dbReference type="ARBA" id="ARBA00022475"/>
    </source>
</evidence>
<gene>
    <name evidence="9" type="primary">ugpA_2</name>
    <name evidence="9" type="ORF">SAMEA3906487_01582</name>
</gene>
<organism evidence="9 10">
    <name type="scientific">Bordetella trematum</name>
    <dbReference type="NCBI Taxonomy" id="123899"/>
    <lineage>
        <taxon>Bacteria</taxon>
        <taxon>Pseudomonadati</taxon>
        <taxon>Pseudomonadota</taxon>
        <taxon>Betaproteobacteria</taxon>
        <taxon>Burkholderiales</taxon>
        <taxon>Alcaligenaceae</taxon>
        <taxon>Bordetella</taxon>
    </lineage>
</organism>
<name>A0A157SES2_9BORD</name>
<dbReference type="Gene3D" id="1.10.3720.10">
    <property type="entry name" value="MetI-like"/>
    <property type="match status" value="1"/>
</dbReference>
<keyword evidence="4 7" id="KW-0812">Transmembrane</keyword>
<keyword evidence="2 7" id="KW-0813">Transport</keyword>
<evidence type="ECO:0000256" key="6">
    <source>
        <dbReference type="ARBA" id="ARBA00023136"/>
    </source>
</evidence>
<dbReference type="OrthoDB" id="8585214at2"/>
<evidence type="ECO:0000256" key="7">
    <source>
        <dbReference type="RuleBase" id="RU363032"/>
    </source>
</evidence>
<dbReference type="SUPFAM" id="SSF161098">
    <property type="entry name" value="MetI-like"/>
    <property type="match status" value="1"/>
</dbReference>
<feature type="domain" description="ABC transmembrane type-1" evidence="8">
    <location>
        <begin position="66"/>
        <end position="279"/>
    </location>
</feature>
<proteinExistence type="inferred from homology"/>
<dbReference type="InterPro" id="IPR051393">
    <property type="entry name" value="ABC_transporter_permease"/>
</dbReference>
<dbReference type="PANTHER" id="PTHR30193">
    <property type="entry name" value="ABC TRANSPORTER PERMEASE PROTEIN"/>
    <property type="match status" value="1"/>
</dbReference>
<dbReference type="Proteomes" id="UP000076825">
    <property type="component" value="Chromosome 1"/>
</dbReference>
<dbReference type="PANTHER" id="PTHR30193:SF37">
    <property type="entry name" value="INNER MEMBRANE ABC TRANSPORTER PERMEASE PROTEIN YCJO"/>
    <property type="match status" value="1"/>
</dbReference>
<dbReference type="GO" id="GO:0055085">
    <property type="term" value="P:transmembrane transport"/>
    <property type="evidence" value="ECO:0007669"/>
    <property type="project" value="InterPro"/>
</dbReference>
<evidence type="ECO:0000256" key="5">
    <source>
        <dbReference type="ARBA" id="ARBA00022989"/>
    </source>
</evidence>
<feature type="transmembrane region" description="Helical" evidence="7">
    <location>
        <begin position="70"/>
        <end position="91"/>
    </location>
</feature>
<dbReference type="RefSeq" id="WP_025513752.1">
    <property type="nucleotide sequence ID" value="NZ_CP016340.1"/>
</dbReference>
<dbReference type="PROSITE" id="PS50928">
    <property type="entry name" value="ABC_TM1"/>
    <property type="match status" value="1"/>
</dbReference>
<comment type="similarity">
    <text evidence="7">Belongs to the binding-protein-dependent transport system permease family.</text>
</comment>
<feature type="transmembrane region" description="Helical" evidence="7">
    <location>
        <begin position="151"/>
        <end position="174"/>
    </location>
</feature>
<evidence type="ECO:0000313" key="9">
    <source>
        <dbReference type="EMBL" id="SAI68935.1"/>
    </source>
</evidence>
<reference evidence="9 10" key="1">
    <citation type="submission" date="2016-04" db="EMBL/GenBank/DDBJ databases">
        <authorList>
            <consortium name="Pathogen Informatics"/>
        </authorList>
    </citation>
    <scope>NUCLEOTIDE SEQUENCE [LARGE SCALE GENOMIC DNA]</scope>
    <source>
        <strain evidence="9 10">H044680328</strain>
    </source>
</reference>
<evidence type="ECO:0000256" key="1">
    <source>
        <dbReference type="ARBA" id="ARBA00004651"/>
    </source>
</evidence>
<keyword evidence="3" id="KW-1003">Cell membrane</keyword>
<keyword evidence="10" id="KW-1185">Reference proteome</keyword>
<feature type="transmembrane region" description="Helical" evidence="7">
    <location>
        <begin position="258"/>
        <end position="278"/>
    </location>
</feature>
<dbReference type="GeneID" id="56591127"/>
<dbReference type="STRING" id="123899.SAMEA3906487_01582"/>
<evidence type="ECO:0000256" key="2">
    <source>
        <dbReference type="ARBA" id="ARBA00022448"/>
    </source>
</evidence>
<keyword evidence="5 7" id="KW-1133">Transmembrane helix</keyword>
<dbReference type="InterPro" id="IPR035906">
    <property type="entry name" value="MetI-like_sf"/>
</dbReference>
<dbReference type="AlphaFoldDB" id="A0A157SES2"/>
<dbReference type="EMBL" id="LT546645">
    <property type="protein sequence ID" value="SAI68935.1"/>
    <property type="molecule type" value="Genomic_DNA"/>
</dbReference>
<evidence type="ECO:0000313" key="10">
    <source>
        <dbReference type="Proteomes" id="UP000076825"/>
    </source>
</evidence>
<comment type="subcellular location">
    <subcellularLocation>
        <location evidence="1 7">Cell membrane</location>
        <topology evidence="1 7">Multi-pass membrane protein</topology>
    </subcellularLocation>
</comment>
<dbReference type="eggNOG" id="COG1175">
    <property type="taxonomic scope" value="Bacteria"/>
</dbReference>
<dbReference type="GO" id="GO:0005886">
    <property type="term" value="C:plasma membrane"/>
    <property type="evidence" value="ECO:0007669"/>
    <property type="project" value="UniProtKB-SubCell"/>
</dbReference>
<dbReference type="InterPro" id="IPR000515">
    <property type="entry name" value="MetI-like"/>
</dbReference>
<dbReference type="KEGG" id="btrm:SAMEA390648701582"/>
<dbReference type="Pfam" id="PF00528">
    <property type="entry name" value="BPD_transp_1"/>
    <property type="match status" value="1"/>
</dbReference>
<dbReference type="PATRIC" id="fig|123899.6.peg.1562"/>
<dbReference type="CDD" id="cd06261">
    <property type="entry name" value="TM_PBP2"/>
    <property type="match status" value="1"/>
</dbReference>
<sequence length="290" mass="32160">MRIKSSSLALLLGPCLLLTALLLVLPLLVVALMSLTDWQFGASSWNWIGLGNYADLWNDATFRKSFANTVYYLAAVSIGSIVIGLCVALLIEAQPSWRSFYRTAYFMPVASTLIAMAVVWQFLMHPTVGFFNHVLSWLGAAPRNWLKDYDLALPSLAAIGIWQMSGLAMVMFLAGLKNIPADLRHASLLDGMRHPFDRLLRVTLPLLGPTLLFVVTVCGIRSLQVFDTVHALTQGGPNKSTEVLLHTIYAEGFGFFRMGYAAAMVVIFIACIFILTLVQQIGMEKRTHYR</sequence>
<protein>
    <submittedName>
        <fullName evidence="9">Binding-protein-dependent transport system inner membrane protein</fullName>
    </submittedName>
</protein>
<evidence type="ECO:0000256" key="4">
    <source>
        <dbReference type="ARBA" id="ARBA00022692"/>
    </source>
</evidence>
<feature type="transmembrane region" description="Helical" evidence="7">
    <location>
        <begin position="202"/>
        <end position="223"/>
    </location>
</feature>
<keyword evidence="6 7" id="KW-0472">Membrane</keyword>
<feature type="transmembrane region" description="Helical" evidence="7">
    <location>
        <begin position="103"/>
        <end position="123"/>
    </location>
</feature>
<evidence type="ECO:0000259" key="8">
    <source>
        <dbReference type="PROSITE" id="PS50928"/>
    </source>
</evidence>
<accession>A0A157SES2</accession>